<dbReference type="Gene3D" id="2.40.50.1070">
    <property type="match status" value="1"/>
</dbReference>
<evidence type="ECO:0000256" key="1">
    <source>
        <dbReference type="ARBA" id="ARBA00022485"/>
    </source>
</evidence>
<dbReference type="EMBL" id="BAABFC010000012">
    <property type="protein sequence ID" value="GAA4498708.1"/>
    <property type="molecule type" value="Genomic_DNA"/>
</dbReference>
<comment type="caution">
    <text evidence="13">The sequence shown here is derived from an EMBL/GenBank/DDBJ whole genome shotgun (WGS) entry which is preliminary data.</text>
</comment>
<name>A0ABP8Q9R7_9GAMM</name>
<organism evidence="13 14">
    <name type="scientific">Pseudaeromonas paramecii</name>
    <dbReference type="NCBI Taxonomy" id="2138166"/>
    <lineage>
        <taxon>Bacteria</taxon>
        <taxon>Pseudomonadati</taxon>
        <taxon>Pseudomonadota</taxon>
        <taxon>Gammaproteobacteria</taxon>
        <taxon>Aeromonadales</taxon>
        <taxon>Aeromonadaceae</taxon>
        <taxon>Pseudaeromonas</taxon>
    </lineage>
</organism>
<sequence length="444" mass="49703">MAQFFKPQPKARPQGRLTLTVSQLDLHGVGIARHQGKAIFVEGALPGEEVQVSLQDEKKQFALARLEKVLRPADQRLAPFCPHYSQCGGCTLQHMPVPQQQQTKMAGIRELFARQAQMELPEPETVIQGEAMGYRRVCRLAVKYDKKARLARLGFRRRQSNELVEVSQCPVLAPRLSALIEPLRVLINRLKGFRDLGHIELYDTDARPLLLVRHNGQPSEGDRQLLVQFAQQHELDCYLQTDGEAEPLQAAQAPAYGVADVRLNYLPGDFLQVNDRVNQALVATVLEWLAPTPDDKVLDLFCGLGNFTLPLARHCAEVVGVEGVPAMVERARQNARANGIDNARFYCADLAEDFTGQSWAREGFDLVLLDPARPGAWQTIGHLCRLAPRRIVYVSCNPVTAARDCAPLQAAGYRAVRWRMLDMFPHTGHVESILLFERSEQQKG</sequence>
<accession>A0ABP8Q9R7</accession>
<comment type="similarity">
    <text evidence="9">Belongs to the class I-like SAM-binding methyltransferase superfamily. RNA M5U methyltransferase family. RlmD subfamily.</text>
</comment>
<feature type="binding site" evidence="9 10">
    <location>
        <position position="322"/>
    </location>
    <ligand>
        <name>S-adenosyl-L-methionine</name>
        <dbReference type="ChEBI" id="CHEBI:59789"/>
    </ligand>
</feature>
<dbReference type="RefSeq" id="WP_345012147.1">
    <property type="nucleotide sequence ID" value="NZ_BAABFC010000012.1"/>
</dbReference>
<dbReference type="Pfam" id="PF05958">
    <property type="entry name" value="tRNA_U5-meth_tr"/>
    <property type="match status" value="1"/>
</dbReference>
<feature type="active site" description="Nucleophile" evidence="9 10">
    <location>
        <position position="396"/>
    </location>
</feature>
<dbReference type="NCBIfam" id="NF009639">
    <property type="entry name" value="PRK13168.1"/>
    <property type="match status" value="1"/>
</dbReference>
<feature type="binding site" evidence="9 10">
    <location>
        <position position="370"/>
    </location>
    <ligand>
        <name>S-adenosyl-L-methionine</name>
        <dbReference type="ChEBI" id="CHEBI:59789"/>
    </ligand>
</feature>
<evidence type="ECO:0000256" key="5">
    <source>
        <dbReference type="ARBA" id="ARBA00022691"/>
    </source>
</evidence>
<keyword evidence="8 9" id="KW-0411">Iron-sulfur</keyword>
<feature type="binding site" evidence="9">
    <location>
        <position position="169"/>
    </location>
    <ligand>
        <name>[4Fe-4S] cluster</name>
        <dbReference type="ChEBI" id="CHEBI:49883"/>
    </ligand>
</feature>
<dbReference type="Gene3D" id="3.40.50.150">
    <property type="entry name" value="Vaccinia Virus protein VP39"/>
    <property type="match status" value="1"/>
</dbReference>
<dbReference type="EC" id="2.1.1.190" evidence="9"/>
<keyword evidence="2 9" id="KW-0698">rRNA processing</keyword>
<feature type="domain" description="TRAM" evidence="12">
    <location>
        <begin position="9"/>
        <end position="68"/>
    </location>
</feature>
<keyword evidence="1 9" id="KW-0004">4Fe-4S</keyword>
<keyword evidence="14" id="KW-1185">Reference proteome</keyword>
<dbReference type="HAMAP" id="MF_01010">
    <property type="entry name" value="23SrRNA_methyltr_RlmD"/>
    <property type="match status" value="1"/>
</dbReference>
<dbReference type="PANTHER" id="PTHR11061">
    <property type="entry name" value="RNA M5U METHYLTRANSFERASE"/>
    <property type="match status" value="1"/>
</dbReference>
<proteinExistence type="inferred from homology"/>
<evidence type="ECO:0000256" key="8">
    <source>
        <dbReference type="ARBA" id="ARBA00023014"/>
    </source>
</evidence>
<dbReference type="Pfam" id="PF01938">
    <property type="entry name" value="TRAM"/>
    <property type="match status" value="1"/>
</dbReference>
<dbReference type="InterPro" id="IPR001566">
    <property type="entry name" value="23S_rRNA_MeTrfase_RlmD"/>
</dbReference>
<protein>
    <recommendedName>
        <fullName evidence="9">23S rRNA (uracil(1939)-C(5))-methyltransferase RlmD</fullName>
        <ecNumber evidence="9">2.1.1.190</ecNumber>
    </recommendedName>
    <alternativeName>
        <fullName evidence="9">23S rRNA(m5U1939)-methyltransferase</fullName>
    </alternativeName>
</protein>
<reference evidence="14" key="1">
    <citation type="journal article" date="2019" name="Int. J. Syst. Evol. Microbiol.">
        <title>The Global Catalogue of Microorganisms (GCM) 10K type strain sequencing project: providing services to taxonomists for standard genome sequencing and annotation.</title>
        <authorList>
            <consortium name="The Broad Institute Genomics Platform"/>
            <consortium name="The Broad Institute Genome Sequencing Center for Infectious Disease"/>
            <person name="Wu L."/>
            <person name="Ma J."/>
        </authorList>
    </citation>
    <scope>NUCLEOTIDE SEQUENCE [LARGE SCALE GENOMIC DNA]</scope>
    <source>
        <strain evidence="14">JCM 32226</strain>
    </source>
</reference>
<evidence type="ECO:0000256" key="10">
    <source>
        <dbReference type="PROSITE-ProRule" id="PRU01024"/>
    </source>
</evidence>
<dbReference type="InterPro" id="IPR010280">
    <property type="entry name" value="U5_MeTrfase_fam"/>
</dbReference>
<dbReference type="InterPro" id="IPR029063">
    <property type="entry name" value="SAM-dependent_MTases_sf"/>
</dbReference>
<feature type="binding site" evidence="9">
    <location>
        <position position="306"/>
    </location>
    <ligand>
        <name>S-adenosyl-L-methionine</name>
        <dbReference type="ChEBI" id="CHEBI:59789"/>
    </ligand>
</feature>
<dbReference type="Proteomes" id="UP001501321">
    <property type="component" value="Unassembled WGS sequence"/>
</dbReference>
<evidence type="ECO:0000256" key="2">
    <source>
        <dbReference type="ARBA" id="ARBA00022552"/>
    </source>
</evidence>
<dbReference type="SUPFAM" id="SSF53335">
    <property type="entry name" value="S-adenosyl-L-methionine-dependent methyltransferases"/>
    <property type="match status" value="1"/>
</dbReference>
<feature type="binding site" evidence="9 10">
    <location>
        <position position="272"/>
    </location>
    <ligand>
        <name>S-adenosyl-L-methionine</name>
        <dbReference type="ChEBI" id="CHEBI:59789"/>
    </ligand>
</feature>
<keyword evidence="7 9" id="KW-0408">Iron</keyword>
<feature type="binding site" evidence="9 10">
    <location>
        <position position="301"/>
    </location>
    <ligand>
        <name>S-adenosyl-L-methionine</name>
        <dbReference type="ChEBI" id="CHEBI:59789"/>
    </ligand>
</feature>
<evidence type="ECO:0000313" key="14">
    <source>
        <dbReference type="Proteomes" id="UP001501321"/>
    </source>
</evidence>
<dbReference type="CDD" id="cd02440">
    <property type="entry name" value="AdoMet_MTases"/>
    <property type="match status" value="1"/>
</dbReference>
<comment type="catalytic activity">
    <reaction evidence="9">
        <text>uridine(1939) in 23S rRNA + S-adenosyl-L-methionine = 5-methyluridine(1939) in 23S rRNA + S-adenosyl-L-homocysteine + H(+)</text>
        <dbReference type="Rhea" id="RHEA:42908"/>
        <dbReference type="Rhea" id="RHEA-COMP:10278"/>
        <dbReference type="Rhea" id="RHEA-COMP:10279"/>
        <dbReference type="ChEBI" id="CHEBI:15378"/>
        <dbReference type="ChEBI" id="CHEBI:57856"/>
        <dbReference type="ChEBI" id="CHEBI:59789"/>
        <dbReference type="ChEBI" id="CHEBI:65315"/>
        <dbReference type="ChEBI" id="CHEBI:74447"/>
        <dbReference type="EC" id="2.1.1.190"/>
    </reaction>
</comment>
<keyword evidence="5 9" id="KW-0949">S-adenosyl-L-methionine</keyword>
<dbReference type="PROSITE" id="PS01230">
    <property type="entry name" value="TRMA_1"/>
    <property type="match status" value="1"/>
</dbReference>
<dbReference type="InterPro" id="IPR030391">
    <property type="entry name" value="MeTrfase_TrmA_CS"/>
</dbReference>
<feature type="binding site" evidence="9">
    <location>
        <position position="349"/>
    </location>
    <ligand>
        <name>S-adenosyl-L-methionine</name>
        <dbReference type="ChEBI" id="CHEBI:59789"/>
    </ligand>
</feature>
<keyword evidence="4 9" id="KW-0808">Transferase</keyword>
<evidence type="ECO:0000256" key="11">
    <source>
        <dbReference type="PROSITE-ProRule" id="PRU10015"/>
    </source>
</evidence>
<gene>
    <name evidence="13" type="primary">rlmD_1</name>
    <name evidence="9" type="synonym">rlmD</name>
    <name evidence="13" type="ORF">GCM10023095_17640</name>
</gene>
<evidence type="ECO:0000256" key="9">
    <source>
        <dbReference type="HAMAP-Rule" id="MF_01010"/>
    </source>
</evidence>
<feature type="active site" evidence="11">
    <location>
        <position position="396"/>
    </location>
</feature>
<comment type="function">
    <text evidence="9">Catalyzes the formation of 5-methyl-uridine at position 1939 (m5U1939) in 23S rRNA.</text>
</comment>
<feature type="binding site" evidence="9">
    <location>
        <position position="87"/>
    </location>
    <ligand>
        <name>[4Fe-4S] cluster</name>
        <dbReference type="ChEBI" id="CHEBI:49883"/>
    </ligand>
</feature>
<keyword evidence="6 9" id="KW-0479">Metal-binding</keyword>
<dbReference type="PROSITE" id="PS01231">
    <property type="entry name" value="TRMA_2"/>
    <property type="match status" value="1"/>
</dbReference>
<dbReference type="PROSITE" id="PS50926">
    <property type="entry name" value="TRAM"/>
    <property type="match status" value="1"/>
</dbReference>
<dbReference type="PROSITE" id="PS51687">
    <property type="entry name" value="SAM_MT_RNA_M5U"/>
    <property type="match status" value="1"/>
</dbReference>
<dbReference type="InterPro" id="IPR030390">
    <property type="entry name" value="MeTrfase_TrmA_AS"/>
</dbReference>
<dbReference type="PANTHER" id="PTHR11061:SF49">
    <property type="entry name" value="23S RRNA (URACIL(1939)-C(5))-METHYLTRANSFERASE RLMD"/>
    <property type="match status" value="1"/>
</dbReference>
<dbReference type="InterPro" id="IPR002792">
    <property type="entry name" value="TRAM_dom"/>
</dbReference>
<evidence type="ECO:0000256" key="6">
    <source>
        <dbReference type="ARBA" id="ARBA00022723"/>
    </source>
</evidence>
<evidence type="ECO:0000256" key="7">
    <source>
        <dbReference type="ARBA" id="ARBA00023004"/>
    </source>
</evidence>
<evidence type="ECO:0000256" key="4">
    <source>
        <dbReference type="ARBA" id="ARBA00022679"/>
    </source>
</evidence>
<dbReference type="SUPFAM" id="SSF50249">
    <property type="entry name" value="Nucleic acid-binding proteins"/>
    <property type="match status" value="1"/>
</dbReference>
<dbReference type="Gene3D" id="2.40.50.140">
    <property type="entry name" value="Nucleic acid-binding proteins"/>
    <property type="match status" value="1"/>
</dbReference>
<feature type="binding site" evidence="9">
    <location>
        <position position="81"/>
    </location>
    <ligand>
        <name>[4Fe-4S] cluster</name>
        <dbReference type="ChEBI" id="CHEBI:49883"/>
    </ligand>
</feature>
<evidence type="ECO:0000313" key="13">
    <source>
        <dbReference type="EMBL" id="GAA4498708.1"/>
    </source>
</evidence>
<dbReference type="InterPro" id="IPR012340">
    <property type="entry name" value="NA-bd_OB-fold"/>
</dbReference>
<evidence type="ECO:0000256" key="3">
    <source>
        <dbReference type="ARBA" id="ARBA00022603"/>
    </source>
</evidence>
<dbReference type="NCBIfam" id="TIGR00479">
    <property type="entry name" value="rumA"/>
    <property type="match status" value="1"/>
</dbReference>
<evidence type="ECO:0000259" key="12">
    <source>
        <dbReference type="PROSITE" id="PS50926"/>
    </source>
</evidence>
<keyword evidence="3 9" id="KW-0489">Methyltransferase</keyword>
<feature type="binding site" evidence="9">
    <location>
        <position position="90"/>
    </location>
    <ligand>
        <name>[4Fe-4S] cluster</name>
        <dbReference type="ChEBI" id="CHEBI:49883"/>
    </ligand>
</feature>